<name>F9URY2_LACPL</name>
<accession>F9URY2</accession>
<dbReference type="eggNOG" id="ENOG5030BKC">
    <property type="taxonomic scope" value="Bacteria"/>
</dbReference>
<sequence>MSSYSNELLMLIFRSMLCKQVLIFFAYSGLYYLVTYFMDKKIQHQKQFLLKLGLVKLKKRNKTRWEKIRWRMQLCLIVSILVLVVSTFVLNPDDQYILLVIYVMKLATFTSFAIAFVDSLGPIKEIQQLIVGAQSSDTLDSDKKVLTVTIFKKIRWMLILYQVLKVPALIIILTLSVDY</sequence>
<reference evidence="2 3" key="1">
    <citation type="journal article" date="2003" name="Proc. Natl. Acad. Sci. U.S.A.">
        <title>Complete genome sequence of Lactobacillus plantarum WCFS1.</title>
        <authorList>
            <person name="Kleerebezem M."/>
            <person name="Boekhorst J."/>
            <person name="van Kranenburg R."/>
            <person name="Molenaar D."/>
            <person name="Kuipers O.P."/>
            <person name="Leer R."/>
            <person name="Tarchini R."/>
            <person name="Peters S.A."/>
            <person name="Sandbrink H.M."/>
            <person name="Fiers M.W."/>
            <person name="Stiekema W."/>
            <person name="Lankhorst R.M."/>
            <person name="Bron P.A."/>
            <person name="Hoffer S.M."/>
            <person name="Groot M.N."/>
            <person name="Kerkhoven R."/>
            <person name="de Vries M."/>
            <person name="Ursing B."/>
            <person name="de Vos W.M."/>
            <person name="Siezen R.J."/>
        </authorList>
    </citation>
    <scope>NUCLEOTIDE SEQUENCE [LARGE SCALE GENOMIC DNA]</scope>
    <source>
        <strain evidence="3">ATCC BAA-793 / NCIMB 8826 / WCFS1</strain>
    </source>
</reference>
<organism evidence="2 3">
    <name type="scientific">Lactiplantibacillus plantarum (strain ATCC BAA-793 / NCIMB 8826 / WCFS1)</name>
    <name type="common">Lactobacillus plantarum</name>
    <dbReference type="NCBI Taxonomy" id="220668"/>
    <lineage>
        <taxon>Bacteria</taxon>
        <taxon>Bacillati</taxon>
        <taxon>Bacillota</taxon>
        <taxon>Bacilli</taxon>
        <taxon>Lactobacillales</taxon>
        <taxon>Lactobacillaceae</taxon>
        <taxon>Lactiplantibacillus</taxon>
    </lineage>
</organism>
<evidence type="ECO:0000313" key="3">
    <source>
        <dbReference type="Proteomes" id="UP000000432"/>
    </source>
</evidence>
<gene>
    <name evidence="2" type="ordered locus">lp_2885</name>
</gene>
<dbReference type="EMBL" id="AL935263">
    <property type="protein sequence ID" value="CCC79971.1"/>
    <property type="molecule type" value="Genomic_DNA"/>
</dbReference>
<keyword evidence="1" id="KW-0472">Membrane</keyword>
<feature type="transmembrane region" description="Helical" evidence="1">
    <location>
        <begin position="20"/>
        <end position="38"/>
    </location>
</feature>
<keyword evidence="1" id="KW-1133">Transmembrane helix</keyword>
<dbReference type="AlphaFoldDB" id="F9URY2"/>
<keyword evidence="1" id="KW-0812">Transmembrane</keyword>
<dbReference type="KEGG" id="lpl:lp_2885"/>
<proteinExistence type="predicted"/>
<feature type="transmembrane region" description="Helical" evidence="1">
    <location>
        <begin position="96"/>
        <end position="117"/>
    </location>
</feature>
<evidence type="ECO:0000256" key="1">
    <source>
        <dbReference type="SAM" id="Phobius"/>
    </source>
</evidence>
<dbReference type="Proteomes" id="UP000000432">
    <property type="component" value="Chromosome"/>
</dbReference>
<feature type="transmembrane region" description="Helical" evidence="1">
    <location>
        <begin position="68"/>
        <end position="90"/>
    </location>
</feature>
<dbReference type="EnsemblBacteria" id="CCC79971">
    <property type="protein sequence ID" value="CCC79971"/>
    <property type="gene ID" value="lp_2885"/>
</dbReference>
<dbReference type="DNASU" id="1063282"/>
<reference evidence="2 3" key="3">
    <citation type="journal article" date="2012" name="J. Bacteriol.">
        <title>Complete resequencing and reannotation of the Lactobacillus plantarum WCFS1 genome.</title>
        <authorList>
            <person name="Siezen R.J."/>
            <person name="Francke C."/>
            <person name="Renckens B."/>
            <person name="Boekhorst J."/>
            <person name="Wels M."/>
            <person name="Kleerebezem M."/>
            <person name="van Hijum S.A.F.T."/>
        </authorList>
    </citation>
    <scope>NUCLEOTIDE SEQUENCE [LARGE SCALE GENOMIC DNA]</scope>
    <source>
        <strain evidence="3">ATCC BAA-793 / NCIMB 8826 / WCFS1</strain>
    </source>
</reference>
<keyword evidence="3" id="KW-1185">Reference proteome</keyword>
<feature type="transmembrane region" description="Helical" evidence="1">
    <location>
        <begin position="158"/>
        <end position="177"/>
    </location>
</feature>
<dbReference type="HOGENOM" id="CLU_1501686_0_0_9"/>
<evidence type="ECO:0000313" key="2">
    <source>
        <dbReference type="EMBL" id="CCC79971.1"/>
    </source>
</evidence>
<reference key="2">
    <citation type="submission" date="2011-06" db="EMBL/GenBank/DDBJ databases">
        <title>Complete resequencing and reannotation of the Lactobacillus plantarum WCFS1 genome.</title>
        <authorList>
            <person name="Siezen R.J."/>
            <person name="Francke C."/>
            <person name="Renckens B."/>
            <person name="Boekhorst J."/>
            <person name="Wels M."/>
            <person name="Kleerebezem M."/>
            <person name="van Hijum S.A.F.T."/>
        </authorList>
    </citation>
    <scope>NUCLEOTIDE SEQUENCE</scope>
    <source>
        <strain>WCFS1</strain>
    </source>
</reference>
<protein>
    <submittedName>
        <fullName evidence="2">Hypothetical membrane protein</fullName>
    </submittedName>
</protein>